<keyword evidence="4" id="KW-0238">DNA-binding</keyword>
<feature type="compositionally biased region" description="Low complexity" evidence="7">
    <location>
        <begin position="365"/>
        <end position="393"/>
    </location>
</feature>
<dbReference type="GeneID" id="66064597"/>
<feature type="region of interest" description="Disordered" evidence="7">
    <location>
        <begin position="527"/>
        <end position="549"/>
    </location>
</feature>
<dbReference type="GO" id="GO:0008270">
    <property type="term" value="F:zinc ion binding"/>
    <property type="evidence" value="ECO:0007669"/>
    <property type="project" value="InterPro"/>
</dbReference>
<evidence type="ECO:0000256" key="5">
    <source>
        <dbReference type="ARBA" id="ARBA00023163"/>
    </source>
</evidence>
<dbReference type="EMBL" id="CP072755">
    <property type="protein sequence ID" value="QUC19578.1"/>
    <property type="molecule type" value="Genomic_DNA"/>
</dbReference>
<keyword evidence="2" id="KW-0862">Zinc</keyword>
<evidence type="ECO:0000256" key="6">
    <source>
        <dbReference type="ARBA" id="ARBA00023242"/>
    </source>
</evidence>
<dbReference type="GO" id="GO:0000981">
    <property type="term" value="F:DNA-binding transcription factor activity, RNA polymerase II-specific"/>
    <property type="evidence" value="ECO:0007669"/>
    <property type="project" value="InterPro"/>
</dbReference>
<dbReference type="CDD" id="cd00067">
    <property type="entry name" value="GAL4"/>
    <property type="match status" value="1"/>
</dbReference>
<dbReference type="PANTHER" id="PTHR36206">
    <property type="entry name" value="ASPERCRYPTIN BIOSYNTHESIS CLUSTER-SPECIFIC TRANSCRIPTION REGULATOR ATNN-RELATED"/>
    <property type="match status" value="1"/>
</dbReference>
<evidence type="ECO:0000259" key="8">
    <source>
        <dbReference type="PROSITE" id="PS50048"/>
    </source>
</evidence>
<feature type="compositionally biased region" description="Low complexity" evidence="7">
    <location>
        <begin position="21"/>
        <end position="31"/>
    </location>
</feature>
<dbReference type="OrthoDB" id="39175at2759"/>
<dbReference type="SMART" id="SM00066">
    <property type="entry name" value="GAL4"/>
    <property type="match status" value="1"/>
</dbReference>
<dbReference type="InterPro" id="IPR001138">
    <property type="entry name" value="Zn2Cys6_DnaBD"/>
</dbReference>
<feature type="region of interest" description="Disordered" evidence="7">
    <location>
        <begin position="365"/>
        <end position="396"/>
    </location>
</feature>
<keyword evidence="5" id="KW-0804">Transcription</keyword>
<dbReference type="Pfam" id="PF00172">
    <property type="entry name" value="Zn_clus"/>
    <property type="match status" value="1"/>
</dbReference>
<dbReference type="SUPFAM" id="SSF57701">
    <property type="entry name" value="Zn2/Cys6 DNA-binding domain"/>
    <property type="match status" value="1"/>
</dbReference>
<proteinExistence type="predicted"/>
<dbReference type="PANTHER" id="PTHR36206:SF4">
    <property type="entry name" value="HYPOTHETICAL CONSERVED PROTEIN (EUROFUNG)-RELATED"/>
    <property type="match status" value="1"/>
</dbReference>
<dbReference type="AlphaFoldDB" id="A0A8E5MGI8"/>
<dbReference type="PROSITE" id="PS50048">
    <property type="entry name" value="ZN2_CY6_FUNGAL_2"/>
    <property type="match status" value="1"/>
</dbReference>
<feature type="compositionally biased region" description="Low complexity" evidence="7">
    <location>
        <begin position="538"/>
        <end position="547"/>
    </location>
</feature>
<evidence type="ECO:0000256" key="4">
    <source>
        <dbReference type="ARBA" id="ARBA00023125"/>
    </source>
</evidence>
<evidence type="ECO:0000256" key="1">
    <source>
        <dbReference type="ARBA" id="ARBA00022723"/>
    </source>
</evidence>
<dbReference type="GO" id="GO:0003677">
    <property type="term" value="F:DNA binding"/>
    <property type="evidence" value="ECO:0007669"/>
    <property type="project" value="UniProtKB-KW"/>
</dbReference>
<name>A0A8E5MGI8_USTVR</name>
<feature type="domain" description="Zn(2)-C6 fungal-type" evidence="8">
    <location>
        <begin position="58"/>
        <end position="87"/>
    </location>
</feature>
<gene>
    <name evidence="9" type="ORF">UV8b_03819</name>
</gene>
<feature type="compositionally biased region" description="Basic and acidic residues" evidence="7">
    <location>
        <begin position="33"/>
        <end position="44"/>
    </location>
</feature>
<keyword evidence="6" id="KW-0539">Nucleus</keyword>
<dbReference type="Gene3D" id="4.10.240.10">
    <property type="entry name" value="Zn(2)-C6 fungal-type DNA-binding domain"/>
    <property type="match status" value="1"/>
</dbReference>
<evidence type="ECO:0000256" key="3">
    <source>
        <dbReference type="ARBA" id="ARBA00023015"/>
    </source>
</evidence>
<keyword evidence="1" id="KW-0479">Metal-binding</keyword>
<dbReference type="InterPro" id="IPR052360">
    <property type="entry name" value="Transcr_Regulatory_Proteins"/>
</dbReference>
<sequence>MSASQTSIVGSFKPSTERSKSSTFTASSSTSRGEGRSHSGDAHRPGPGRRSNAKVKTGCINCKQRHIKCDELRPTCSQCARSKKQCTGYPPPARSATSLIDIRIAPKPISTVRPQAGGSTAPRIGIVKPTVLPPRRANRRKLQASAAQQQLVVASNTHIPMIYQPSAGLGFQQAEGLYFELFRVQAAPEISGYFYSSFWAQRVLQESHSEPAIRHAVVALGALYKTLEQGFHLATSPPLKKDALKSTWSAHWEVAIKQYSDACNSTLLLTGQSLQSYRIRLMASILLACFDSFVGDHKLAIHQIRTGLGLLEQLQAQHPNHRNPSPESKVEDEILDMFTRLAIQAKSYDMAFHFPEPDVIRLAPQRQQSRGSSPISSDPGSPGSSSSITIPPRFSSLTDARNASDRLCERLVRFIERLQLAKNNKSNVLPASWVEYGRDLKSQLDAWSEAFEIIFQKRLDPLVSHTEKAGIAALKMFQINTNILFLMMFCDTEVQFDEFKPHFQAIVDLGWEVVGAEEKKAAAQHCQAGEAYQHQHRSSSSSNANANTNGTFRAGKPCTSHVKPSFSADLGIVPPLFVVATKCRDARLRRQAIQLLRSSARREGMWDSELAANIGQWVMQVEESDEPMQFQPGVMASLPTKPIPEERRIMVKSVDFNLHYRRADLRVGTRAVHEGQADDRVKTTTISW</sequence>
<reference evidence="9" key="1">
    <citation type="submission" date="2020-03" db="EMBL/GenBank/DDBJ databases">
        <title>A mixture of massive structural variations and highly conserved coding sequences in Ustilaginoidea virens genome.</title>
        <authorList>
            <person name="Zhang K."/>
            <person name="Zhao Z."/>
            <person name="Zhang Z."/>
            <person name="Li Y."/>
            <person name="Hsiang T."/>
            <person name="Sun W."/>
        </authorList>
    </citation>
    <scope>NUCLEOTIDE SEQUENCE</scope>
    <source>
        <strain evidence="9">UV-8b</strain>
    </source>
</reference>
<evidence type="ECO:0000313" key="10">
    <source>
        <dbReference type="Proteomes" id="UP000027002"/>
    </source>
</evidence>
<keyword evidence="10" id="KW-1185">Reference proteome</keyword>
<evidence type="ECO:0000313" key="9">
    <source>
        <dbReference type="EMBL" id="QUC19578.1"/>
    </source>
</evidence>
<evidence type="ECO:0000256" key="2">
    <source>
        <dbReference type="ARBA" id="ARBA00022833"/>
    </source>
</evidence>
<dbReference type="PROSITE" id="PS00463">
    <property type="entry name" value="ZN2_CY6_FUNGAL_1"/>
    <property type="match status" value="1"/>
</dbReference>
<keyword evidence="3" id="KW-0805">Transcription regulation</keyword>
<dbReference type="KEGG" id="uvi:66064597"/>
<protein>
    <recommendedName>
        <fullName evidence="8">Zn(2)-C6 fungal-type domain-containing protein</fullName>
    </recommendedName>
</protein>
<dbReference type="InterPro" id="IPR036864">
    <property type="entry name" value="Zn2-C6_fun-type_DNA-bd_sf"/>
</dbReference>
<accession>A0A8E5MGI8</accession>
<dbReference type="RefSeq" id="XP_042997251.1">
    <property type="nucleotide sequence ID" value="XM_043141317.1"/>
</dbReference>
<dbReference type="Proteomes" id="UP000027002">
    <property type="component" value="Chromosome 3"/>
</dbReference>
<evidence type="ECO:0000256" key="7">
    <source>
        <dbReference type="SAM" id="MobiDB-lite"/>
    </source>
</evidence>
<organism evidence="9 10">
    <name type="scientific">Ustilaginoidea virens</name>
    <name type="common">Rice false smut fungus</name>
    <name type="synonym">Villosiclava virens</name>
    <dbReference type="NCBI Taxonomy" id="1159556"/>
    <lineage>
        <taxon>Eukaryota</taxon>
        <taxon>Fungi</taxon>
        <taxon>Dikarya</taxon>
        <taxon>Ascomycota</taxon>
        <taxon>Pezizomycotina</taxon>
        <taxon>Sordariomycetes</taxon>
        <taxon>Hypocreomycetidae</taxon>
        <taxon>Hypocreales</taxon>
        <taxon>Clavicipitaceae</taxon>
        <taxon>Ustilaginoidea</taxon>
    </lineage>
</organism>
<feature type="region of interest" description="Disordered" evidence="7">
    <location>
        <begin position="1"/>
        <end position="55"/>
    </location>
</feature>